<organism evidence="2 3">
    <name type="scientific">Pleurodeles waltl</name>
    <name type="common">Iberian ribbed newt</name>
    <dbReference type="NCBI Taxonomy" id="8319"/>
    <lineage>
        <taxon>Eukaryota</taxon>
        <taxon>Metazoa</taxon>
        <taxon>Chordata</taxon>
        <taxon>Craniata</taxon>
        <taxon>Vertebrata</taxon>
        <taxon>Euteleostomi</taxon>
        <taxon>Amphibia</taxon>
        <taxon>Batrachia</taxon>
        <taxon>Caudata</taxon>
        <taxon>Salamandroidea</taxon>
        <taxon>Salamandridae</taxon>
        <taxon>Pleurodelinae</taxon>
        <taxon>Pleurodeles</taxon>
    </lineage>
</organism>
<dbReference type="AlphaFoldDB" id="A0AAV7P401"/>
<gene>
    <name evidence="2" type="ORF">NDU88_001511</name>
</gene>
<accession>A0AAV7P401</accession>
<feature type="compositionally biased region" description="Polar residues" evidence="1">
    <location>
        <begin position="69"/>
        <end position="84"/>
    </location>
</feature>
<name>A0AAV7P401_PLEWA</name>
<keyword evidence="3" id="KW-1185">Reference proteome</keyword>
<dbReference type="Proteomes" id="UP001066276">
    <property type="component" value="Chromosome 7"/>
</dbReference>
<sequence>MASKGVLDQASGVGYVLTQLSAGKKGHQFLAKWKPAPELGPNGDLGDKSSSLSNQSSSTSEEDPDEGRSQSWKTSWTKAGSDISTLEEDKSSEAGADTPACIRVATISKKRISLHLCSASAKQPSVAPKDLHWDCSSIPGHEGPKTSEDTTTTMGAISLETIYQSIMEHWEEKRAESHRTQLSCRKMQEAIRRVAKTCSEFAVRMGESETCISNLEDEAAVQREIGDLMKAHVDDTHWTLTDLEDRLGLNIFRVLGIPEREWKEGTLTDLW</sequence>
<protein>
    <submittedName>
        <fullName evidence="2">Uncharacterized protein</fullName>
    </submittedName>
</protein>
<feature type="compositionally biased region" description="Low complexity" evidence="1">
    <location>
        <begin position="49"/>
        <end position="59"/>
    </location>
</feature>
<reference evidence="2" key="1">
    <citation type="journal article" date="2022" name="bioRxiv">
        <title>Sequencing and chromosome-scale assembly of the giantPleurodeles waltlgenome.</title>
        <authorList>
            <person name="Brown T."/>
            <person name="Elewa A."/>
            <person name="Iarovenko S."/>
            <person name="Subramanian E."/>
            <person name="Araus A.J."/>
            <person name="Petzold A."/>
            <person name="Susuki M."/>
            <person name="Suzuki K.-i.T."/>
            <person name="Hayashi T."/>
            <person name="Toyoda A."/>
            <person name="Oliveira C."/>
            <person name="Osipova E."/>
            <person name="Leigh N.D."/>
            <person name="Simon A."/>
            <person name="Yun M.H."/>
        </authorList>
    </citation>
    <scope>NUCLEOTIDE SEQUENCE</scope>
    <source>
        <strain evidence="2">20211129_DDA</strain>
        <tissue evidence="2">Liver</tissue>
    </source>
</reference>
<evidence type="ECO:0000256" key="1">
    <source>
        <dbReference type="SAM" id="MobiDB-lite"/>
    </source>
</evidence>
<feature type="region of interest" description="Disordered" evidence="1">
    <location>
        <begin position="33"/>
        <end position="95"/>
    </location>
</feature>
<evidence type="ECO:0000313" key="3">
    <source>
        <dbReference type="Proteomes" id="UP001066276"/>
    </source>
</evidence>
<comment type="caution">
    <text evidence="2">The sequence shown here is derived from an EMBL/GenBank/DDBJ whole genome shotgun (WGS) entry which is preliminary data.</text>
</comment>
<evidence type="ECO:0000313" key="2">
    <source>
        <dbReference type="EMBL" id="KAJ1123038.1"/>
    </source>
</evidence>
<proteinExistence type="predicted"/>
<dbReference type="EMBL" id="JANPWB010000011">
    <property type="protein sequence ID" value="KAJ1123038.1"/>
    <property type="molecule type" value="Genomic_DNA"/>
</dbReference>